<accession>A0A1H9EL10</accession>
<reference evidence="2" key="1">
    <citation type="submission" date="2016-10" db="EMBL/GenBank/DDBJ databases">
        <authorList>
            <person name="Varghese N."/>
            <person name="Submissions S."/>
        </authorList>
    </citation>
    <scope>NUCLEOTIDE SEQUENCE [LARGE SCALE GENOMIC DNA]</scope>
    <source>
        <strain evidence="2">CGMCC 4.578</strain>
    </source>
</reference>
<protein>
    <submittedName>
        <fullName evidence="1">Uncharacterized protein</fullName>
    </submittedName>
</protein>
<dbReference type="RefSeq" id="WP_090063645.1">
    <property type="nucleotide sequence ID" value="NZ_FOFT01000002.1"/>
</dbReference>
<name>A0A1H9EL10_9PSEU</name>
<dbReference type="OrthoDB" id="292190at2"/>
<proteinExistence type="predicted"/>
<dbReference type="EMBL" id="FOFT01000002">
    <property type="protein sequence ID" value="SEQ25903.1"/>
    <property type="molecule type" value="Genomic_DNA"/>
</dbReference>
<evidence type="ECO:0000313" key="1">
    <source>
        <dbReference type="EMBL" id="SEQ25903.1"/>
    </source>
</evidence>
<evidence type="ECO:0000313" key="2">
    <source>
        <dbReference type="Proteomes" id="UP000199028"/>
    </source>
</evidence>
<keyword evidence="2" id="KW-1185">Reference proteome</keyword>
<gene>
    <name evidence="1" type="ORF">SAMN05216195_1022</name>
</gene>
<sequence length="62" mass="6983">MIDEDERSSGYTEEQVQEILAQHADLLDSMDENPRYVNCPRCPEDLYDNHCPLCLGSAVVGP</sequence>
<organism evidence="1 2">
    <name type="scientific">Lentzea flaviverrucosa</name>
    <dbReference type="NCBI Taxonomy" id="200379"/>
    <lineage>
        <taxon>Bacteria</taxon>
        <taxon>Bacillati</taxon>
        <taxon>Actinomycetota</taxon>
        <taxon>Actinomycetes</taxon>
        <taxon>Pseudonocardiales</taxon>
        <taxon>Pseudonocardiaceae</taxon>
        <taxon>Lentzea</taxon>
    </lineage>
</organism>
<dbReference type="AlphaFoldDB" id="A0A1H9EL10"/>
<dbReference type="Proteomes" id="UP000199028">
    <property type="component" value="Unassembled WGS sequence"/>
</dbReference>